<feature type="domain" description="Photolyase/cryptochrome alpha/beta" evidence="7">
    <location>
        <begin position="5"/>
        <end position="159"/>
    </location>
</feature>
<sequence>MERPKISLVVIKNDIRLHDNPALFHAANQNLPIVVMCIDEKLTGSASRWWRLNAVQDFRKVLEGYGIQVIFSENTLVDCKMIVRLFEIIEIYYSDELPQLFLKALENHHTLFHKFRPNRLFSNFFIDTQIKVFTVFAKKAFERISEIDAPLPLPQFNNTHNSYCLHNIMMPIPQIKGVKWWREMENFWKIGEKAALDKWKSFRDSIHDRSILLYAKQRDIMSVDGTSLLSPHIHFGEISVRKILHEIKDIPEEQSVHRFILELFWREFSYHTLEHMPDYYYRSKLEYFDKVEWEDDELIIKKWQYGKTGCPIVDAGMRQLWRIGWMHNRVRMIVASFLIKNLNVKWQYGAAWFLDTLVDADVASNAFGWQWVSGSGVSASPYFRVMNPFLQSQKFDKNGEYIRRWVDELKPVKTKHLHETLNEQYIPLIVDLSKGKSIFLEKIKHAMIDRNTN</sequence>
<keyword evidence="3 6" id="KW-0285">Flavoprotein</keyword>
<dbReference type="EMBL" id="CP110343">
    <property type="protein sequence ID" value="WPX97720.1"/>
    <property type="molecule type" value="Genomic_DNA"/>
</dbReference>
<proteinExistence type="inferred from homology"/>
<dbReference type="PANTHER" id="PTHR11455">
    <property type="entry name" value="CRYPTOCHROME"/>
    <property type="match status" value="1"/>
</dbReference>
<evidence type="ECO:0000313" key="9">
    <source>
        <dbReference type="Proteomes" id="UP001325140"/>
    </source>
</evidence>
<evidence type="ECO:0000259" key="7">
    <source>
        <dbReference type="PROSITE" id="PS51645"/>
    </source>
</evidence>
<evidence type="ECO:0000256" key="2">
    <source>
        <dbReference type="ARBA" id="ARBA00001974"/>
    </source>
</evidence>
<dbReference type="InterPro" id="IPR036134">
    <property type="entry name" value="Crypto/Photolyase_FAD-like_sf"/>
</dbReference>
<dbReference type="Pfam" id="PF00875">
    <property type="entry name" value="DNA_photolyase"/>
    <property type="match status" value="1"/>
</dbReference>
<keyword evidence="9" id="KW-1185">Reference proteome</keyword>
<dbReference type="Gene3D" id="3.40.50.620">
    <property type="entry name" value="HUPs"/>
    <property type="match status" value="1"/>
</dbReference>
<keyword evidence="4 6" id="KW-0274">FAD</keyword>
<dbReference type="InterPro" id="IPR014729">
    <property type="entry name" value="Rossmann-like_a/b/a_fold"/>
</dbReference>
<dbReference type="InterPro" id="IPR018394">
    <property type="entry name" value="DNA_photolyase_1_CS_C"/>
</dbReference>
<dbReference type="Proteomes" id="UP001325140">
    <property type="component" value="Chromosome"/>
</dbReference>
<protein>
    <submittedName>
        <fullName evidence="8">Deoxyribodipyrimidine photo-lyase</fullName>
    </submittedName>
</protein>
<dbReference type="Pfam" id="PF03441">
    <property type="entry name" value="FAD_binding_7"/>
    <property type="match status" value="1"/>
</dbReference>
<dbReference type="InterPro" id="IPR006050">
    <property type="entry name" value="DNA_photolyase_N"/>
</dbReference>
<dbReference type="PRINTS" id="PR00147">
    <property type="entry name" value="DNAPHOTLYASE"/>
</dbReference>
<dbReference type="Gene3D" id="1.25.40.80">
    <property type="match status" value="1"/>
</dbReference>
<evidence type="ECO:0000256" key="4">
    <source>
        <dbReference type="ARBA" id="ARBA00022827"/>
    </source>
</evidence>
<keyword evidence="5 6" id="KW-0157">Chromophore</keyword>
<evidence type="ECO:0000256" key="3">
    <source>
        <dbReference type="ARBA" id="ARBA00022630"/>
    </source>
</evidence>
<dbReference type="InterPro" id="IPR036155">
    <property type="entry name" value="Crypto/Photolyase_N_sf"/>
</dbReference>
<comment type="cofactor">
    <cofactor evidence="1">
        <name>(6R)-5,10-methylene-5,6,7,8-tetrahydrofolate</name>
        <dbReference type="ChEBI" id="CHEBI:15636"/>
    </cofactor>
</comment>
<evidence type="ECO:0000256" key="5">
    <source>
        <dbReference type="ARBA" id="ARBA00022991"/>
    </source>
</evidence>
<dbReference type="PROSITE" id="PS00691">
    <property type="entry name" value="DNA_PHOTOLYASES_1_2"/>
    <property type="match status" value="1"/>
</dbReference>
<comment type="cofactor">
    <cofactor evidence="2">
        <name>FAD</name>
        <dbReference type="ChEBI" id="CHEBI:57692"/>
    </cofactor>
</comment>
<dbReference type="InterPro" id="IPR002081">
    <property type="entry name" value="Cryptochrome/DNA_photolyase_1"/>
</dbReference>
<gene>
    <name evidence="8" type="ORF">Fokcrypt_00234</name>
</gene>
<dbReference type="InterPro" id="IPR005101">
    <property type="entry name" value="Cryptochr/Photolyase_FAD-bd"/>
</dbReference>
<dbReference type="SUPFAM" id="SSF48173">
    <property type="entry name" value="Cryptochrome/photolyase FAD-binding domain"/>
    <property type="match status" value="1"/>
</dbReference>
<dbReference type="PANTHER" id="PTHR11455:SF9">
    <property type="entry name" value="CRYPTOCHROME CIRCADIAN CLOCK 5 ISOFORM X1"/>
    <property type="match status" value="1"/>
</dbReference>
<dbReference type="SUPFAM" id="SSF52425">
    <property type="entry name" value="Cryptochrome/photolyase, N-terminal domain"/>
    <property type="match status" value="1"/>
</dbReference>
<reference evidence="8" key="1">
    <citation type="submission" date="2022-10" db="EMBL/GenBank/DDBJ databases">
        <title>Host association and intracellularity evolved multiple times independently in the Rickettsiales.</title>
        <authorList>
            <person name="Castelli M."/>
            <person name="Nardi T."/>
            <person name="Gammuto L."/>
            <person name="Bellinzona G."/>
            <person name="Sabaneyeva E."/>
            <person name="Potekhin A."/>
            <person name="Serra V."/>
            <person name="Petroni G."/>
            <person name="Sassera D."/>
        </authorList>
    </citation>
    <scope>NUCLEOTIDE SEQUENCE [LARGE SCALE GENOMIC DNA]</scope>
    <source>
        <strain evidence="8">US_Bl 11III1</strain>
    </source>
</reference>
<accession>A0ABZ0UNL5</accession>
<dbReference type="PROSITE" id="PS00394">
    <property type="entry name" value="DNA_PHOTOLYASES_1_1"/>
    <property type="match status" value="1"/>
</dbReference>
<comment type="similarity">
    <text evidence="6">Belongs to the DNA photolyase family.</text>
</comment>
<dbReference type="RefSeq" id="WP_323722371.1">
    <property type="nucleotide sequence ID" value="NZ_CP110343.1"/>
</dbReference>
<evidence type="ECO:0000256" key="6">
    <source>
        <dbReference type="RuleBase" id="RU004182"/>
    </source>
</evidence>
<evidence type="ECO:0000256" key="1">
    <source>
        <dbReference type="ARBA" id="ARBA00001932"/>
    </source>
</evidence>
<dbReference type="Gene3D" id="1.10.579.10">
    <property type="entry name" value="DNA Cyclobutane Dipyrimidine Photolyase, subunit A, domain 3"/>
    <property type="match status" value="1"/>
</dbReference>
<dbReference type="PROSITE" id="PS51645">
    <property type="entry name" value="PHR_CRY_ALPHA_BETA"/>
    <property type="match status" value="1"/>
</dbReference>
<name>A0ABZ0UNL5_9RICK</name>
<organism evidence="8 9">
    <name type="scientific">Candidatus Fokinia crypta</name>
    <dbReference type="NCBI Taxonomy" id="1920990"/>
    <lineage>
        <taxon>Bacteria</taxon>
        <taxon>Pseudomonadati</taxon>
        <taxon>Pseudomonadota</taxon>
        <taxon>Alphaproteobacteria</taxon>
        <taxon>Rickettsiales</taxon>
        <taxon>Candidatus Midichloriaceae</taxon>
        <taxon>Candidatus Fokinia</taxon>
    </lineage>
</organism>
<evidence type="ECO:0000313" key="8">
    <source>
        <dbReference type="EMBL" id="WPX97720.1"/>
    </source>
</evidence>